<keyword evidence="2" id="KW-1185">Reference proteome</keyword>
<protein>
    <submittedName>
        <fullName evidence="1">Uncharacterized protein</fullName>
    </submittedName>
</protein>
<reference evidence="1 2" key="1">
    <citation type="submission" date="2019-05" db="EMBL/GenBank/DDBJ databases">
        <title>Another draft genome of Portunus trituberculatus and its Hox gene families provides insights of decapod evolution.</title>
        <authorList>
            <person name="Jeong J.-H."/>
            <person name="Song I."/>
            <person name="Kim S."/>
            <person name="Choi T."/>
            <person name="Kim D."/>
            <person name="Ryu S."/>
            <person name="Kim W."/>
        </authorList>
    </citation>
    <scope>NUCLEOTIDE SEQUENCE [LARGE SCALE GENOMIC DNA]</scope>
    <source>
        <tissue evidence="1">Muscle</tissue>
    </source>
</reference>
<proteinExistence type="predicted"/>
<accession>A0A5B7CS11</accession>
<evidence type="ECO:0000313" key="1">
    <source>
        <dbReference type="EMBL" id="MPC12319.1"/>
    </source>
</evidence>
<name>A0A5B7CS11_PORTR</name>
<dbReference type="EMBL" id="VSRR010000210">
    <property type="protein sequence ID" value="MPC12319.1"/>
    <property type="molecule type" value="Genomic_DNA"/>
</dbReference>
<organism evidence="1 2">
    <name type="scientific">Portunus trituberculatus</name>
    <name type="common">Swimming crab</name>
    <name type="synonym">Neptunus trituberculatus</name>
    <dbReference type="NCBI Taxonomy" id="210409"/>
    <lineage>
        <taxon>Eukaryota</taxon>
        <taxon>Metazoa</taxon>
        <taxon>Ecdysozoa</taxon>
        <taxon>Arthropoda</taxon>
        <taxon>Crustacea</taxon>
        <taxon>Multicrustacea</taxon>
        <taxon>Malacostraca</taxon>
        <taxon>Eumalacostraca</taxon>
        <taxon>Eucarida</taxon>
        <taxon>Decapoda</taxon>
        <taxon>Pleocyemata</taxon>
        <taxon>Brachyura</taxon>
        <taxon>Eubrachyura</taxon>
        <taxon>Portunoidea</taxon>
        <taxon>Portunidae</taxon>
        <taxon>Portuninae</taxon>
        <taxon>Portunus</taxon>
    </lineage>
</organism>
<comment type="caution">
    <text evidence="1">The sequence shown here is derived from an EMBL/GenBank/DDBJ whole genome shotgun (WGS) entry which is preliminary data.</text>
</comment>
<gene>
    <name evidence="1" type="ORF">E2C01_005004</name>
</gene>
<evidence type="ECO:0000313" key="2">
    <source>
        <dbReference type="Proteomes" id="UP000324222"/>
    </source>
</evidence>
<dbReference type="Proteomes" id="UP000324222">
    <property type="component" value="Unassembled WGS sequence"/>
</dbReference>
<sequence>MLMRNPGPVNAHNLRKLNNFCRETVMNSGIRILSLLKYVSNSALEGRQMDVRLSCWFVYTQERCQRYAFSCMYYTTAHKGY</sequence>
<dbReference type="AlphaFoldDB" id="A0A5B7CS11"/>